<dbReference type="Gene3D" id="6.10.250.2670">
    <property type="match status" value="1"/>
</dbReference>
<accession>A0A8C4UD41</accession>
<dbReference type="OrthoDB" id="6382204at2759"/>
<feature type="compositionally biased region" description="Low complexity" evidence="5">
    <location>
        <begin position="211"/>
        <end position="224"/>
    </location>
</feature>
<evidence type="ECO:0000259" key="6">
    <source>
        <dbReference type="Pfam" id="PF18876"/>
    </source>
</evidence>
<dbReference type="Ensembl" id="ENSFTIT00000009632.1">
    <property type="protein sequence ID" value="ENSFTIP00000009221.1"/>
    <property type="gene ID" value="ENSFTIG00000006220.1"/>
</dbReference>
<feature type="compositionally biased region" description="Low complexity" evidence="5">
    <location>
        <begin position="1098"/>
        <end position="1108"/>
    </location>
</feature>
<feature type="compositionally biased region" description="Polar residues" evidence="5">
    <location>
        <begin position="132"/>
        <end position="145"/>
    </location>
</feature>
<dbReference type="Proteomes" id="UP000694562">
    <property type="component" value="Unplaced"/>
</dbReference>
<keyword evidence="8" id="KW-1185">Reference proteome</keyword>
<evidence type="ECO:0000256" key="3">
    <source>
        <dbReference type="ARBA" id="ARBA00022553"/>
    </source>
</evidence>
<reference evidence="7" key="2">
    <citation type="submission" date="2025-09" db="UniProtKB">
        <authorList>
            <consortium name="Ensembl"/>
        </authorList>
    </citation>
    <scope>IDENTIFICATION</scope>
</reference>
<feature type="compositionally biased region" description="Polar residues" evidence="5">
    <location>
        <begin position="157"/>
        <end position="175"/>
    </location>
</feature>
<feature type="compositionally biased region" description="Low complexity" evidence="5">
    <location>
        <begin position="470"/>
        <end position="482"/>
    </location>
</feature>
<dbReference type="OMA" id="KFTMSLK"/>
<evidence type="ECO:0000256" key="4">
    <source>
        <dbReference type="ARBA" id="ARBA00023242"/>
    </source>
</evidence>
<proteinExistence type="inferred from homology"/>
<keyword evidence="3" id="KW-0597">Phosphoprotein</keyword>
<evidence type="ECO:0000313" key="7">
    <source>
        <dbReference type="Ensembl" id="ENSFTIP00000009221.1"/>
    </source>
</evidence>
<feature type="region of interest" description="Disordered" evidence="5">
    <location>
        <begin position="211"/>
        <end position="333"/>
    </location>
</feature>
<protein>
    <submittedName>
        <fullName evidence="7">AF4/FMR2 family member 1</fullName>
    </submittedName>
</protein>
<feature type="compositionally biased region" description="Basic and acidic residues" evidence="5">
    <location>
        <begin position="618"/>
        <end position="647"/>
    </location>
</feature>
<feature type="region of interest" description="Disordered" evidence="5">
    <location>
        <begin position="1085"/>
        <end position="1122"/>
    </location>
</feature>
<feature type="compositionally biased region" description="Polar residues" evidence="5">
    <location>
        <begin position="552"/>
        <end position="562"/>
    </location>
</feature>
<feature type="compositionally biased region" description="Low complexity" evidence="5">
    <location>
        <begin position="268"/>
        <end position="278"/>
    </location>
</feature>
<reference evidence="7" key="1">
    <citation type="submission" date="2025-08" db="UniProtKB">
        <authorList>
            <consortium name="Ensembl"/>
        </authorList>
    </citation>
    <scope>IDENTIFICATION</scope>
</reference>
<evidence type="ECO:0000313" key="8">
    <source>
        <dbReference type="Proteomes" id="UP000694562"/>
    </source>
</evidence>
<feature type="domain" description="AF4/FMR2 C-terminal homology" evidence="6">
    <location>
        <begin position="933"/>
        <end position="1161"/>
    </location>
</feature>
<feature type="compositionally biased region" description="Basic and acidic residues" evidence="5">
    <location>
        <begin position="9"/>
        <end position="35"/>
    </location>
</feature>
<evidence type="ECO:0000256" key="2">
    <source>
        <dbReference type="ARBA" id="ARBA00007354"/>
    </source>
</evidence>
<evidence type="ECO:0000256" key="1">
    <source>
        <dbReference type="ARBA" id="ARBA00004123"/>
    </source>
</evidence>
<organism evidence="7 8">
    <name type="scientific">Falco tinnunculus</name>
    <name type="common">Common kestrel</name>
    <dbReference type="NCBI Taxonomy" id="100819"/>
    <lineage>
        <taxon>Eukaryota</taxon>
        <taxon>Metazoa</taxon>
        <taxon>Chordata</taxon>
        <taxon>Craniata</taxon>
        <taxon>Vertebrata</taxon>
        <taxon>Euteleostomi</taxon>
        <taxon>Archelosauria</taxon>
        <taxon>Archosauria</taxon>
        <taxon>Dinosauria</taxon>
        <taxon>Saurischia</taxon>
        <taxon>Theropoda</taxon>
        <taxon>Coelurosauria</taxon>
        <taxon>Aves</taxon>
        <taxon>Neognathae</taxon>
        <taxon>Neoaves</taxon>
        <taxon>Telluraves</taxon>
        <taxon>Australaves</taxon>
        <taxon>Falconiformes</taxon>
        <taxon>Falconidae</taxon>
        <taxon>Falco</taxon>
    </lineage>
</organism>
<dbReference type="GO" id="GO:0032783">
    <property type="term" value="C:super elongation complex"/>
    <property type="evidence" value="ECO:0007669"/>
    <property type="project" value="TreeGrafter"/>
</dbReference>
<dbReference type="GO" id="GO:0010468">
    <property type="term" value="P:regulation of gene expression"/>
    <property type="evidence" value="ECO:0007669"/>
    <property type="project" value="InterPro"/>
</dbReference>
<dbReference type="InterPro" id="IPR007797">
    <property type="entry name" value="AF4/FMR2"/>
</dbReference>
<name>A0A8C4UD41_FALTI</name>
<feature type="compositionally biased region" description="Low complexity" evidence="5">
    <location>
        <begin position="490"/>
        <end position="507"/>
    </location>
</feature>
<sequence>MAAQSSLYNEDRNLQRIRERERRNQEALQEKDQSPEKAPLFAEPYKTNKGDELSSRIQNMLGNYEEVKDLMSHNKSHQKLIGVPKNVASLIPQQKPHLPYFPEKTSHTLPSSFHHTTHHPPMGPTVVAPPASSHSIHYQKAQSRTDPAPGLHAKSHTLANGQSQGEEQNHGSQGSHVDFHHKRNDRHVLGEGHANELQPSFLVLSPLLSSLSSPVAPLSPLHSSQHIDSRSQNSSKSHGPTYSQTKSFQNLVTGSQEKESRGCSAVNLTSTTQPSSQTFPPPLPSKTSAMQQKPTAYVRPMDGQDQAPDESPDLKPFQEEYHREPYEEVSDLKTDAKAKLSKLEIPSEPVEQTFPGEVHSIDEILKEMTHSWPPPLTAIHTPSTTECSKFPFPKKGLQHAGSVAQNQQQYGASSETLPSSQPRTSLLQEDLQLSDSEESGDDQVVEKPPSSLAPPSALQSQPESVASAHSSSSESGSTSDSDSSSDSETDSSSSDSEANDPPRASAPEPDPPTSNKWQLDNWLTKVNPPAVPTESLGKDTQGDGREEGKEQGQGTSSNSFHQQAELREPHQESSSQEANAPQDTDLPTKHSCQKSPVCSEEPPPRQTVGIKKPGKAPVYKEPKGGLKVESDPGPFEVRDQSSRDKPKVKTKGRPQSCDRRGLKPALEESPENRKHKRSHQSDAKPFLDPKLMRDALFGSTQELLALSPLPQVQDMTPTRTSDHRPAAVAGDDFHKEKLPVLAREPSPVQDSSSHQSLMVKIKLPLLSRVPEKGSHQKKAEAKKHPDAKKQNLERKTTDPPDKSIQKRKKEMEKEIDRKKMKLENKKKSLQSSANKDSNKMKASKAAFETQKKDPLHPPLPRTSSAHSAPVSTKKPQKRPRSESNAMDNTDRNKSDHKDPLFSKHQKVESSNGIKESAGNVRNRFAVPSLPNAFKPRRPRLKFDNPQSRQHPVEYYMDEAKRLKHKADKMTSKTARAYQYLDAALSFIAYGIALESDATAPKSAYSIVSDTIELIKFTMTLKFVVEATATSYDKIFAVLCLRCQAILHMALFRYKKEIVLKDCKILNEYFKTSSKLTQAPCSYAARSTGMPSPPPMPSPASSVSSQPGSKVSNHSGNSTGSSVTVPSYVPSTTYSYVNITSCVLYAYNIWEQADELARKNKGKVLSSVFSVSCVVVVCMQILTLSVANAIPKDHSIKYVEIDIFHIDRLLAEVLDGDILMSVPIKRLSWHPQTSKSLGMRVSSTGNQPACFIITQEACFFSPLGCLVFLTWFTFVKSSFLACSLVFQFLSNFQVVLS</sequence>
<feature type="compositionally biased region" description="Basic and acidic residues" evidence="5">
    <location>
        <begin position="536"/>
        <end position="550"/>
    </location>
</feature>
<feature type="compositionally biased region" description="Polar residues" evidence="5">
    <location>
        <begin position="861"/>
        <end position="870"/>
    </location>
</feature>
<dbReference type="Pfam" id="PF05110">
    <property type="entry name" value="AF-4"/>
    <property type="match status" value="1"/>
</dbReference>
<feature type="compositionally biased region" description="Low complexity" evidence="5">
    <location>
        <begin position="448"/>
        <end position="462"/>
    </location>
</feature>
<keyword evidence="4" id="KW-0539">Nucleus</keyword>
<feature type="compositionally biased region" description="Basic and acidic residues" evidence="5">
    <location>
        <begin position="720"/>
        <end position="738"/>
    </location>
</feature>
<feature type="region of interest" description="Disordered" evidence="5">
    <location>
        <begin position="96"/>
        <end position="192"/>
    </location>
</feature>
<evidence type="ECO:0000256" key="5">
    <source>
        <dbReference type="SAM" id="MobiDB-lite"/>
    </source>
</evidence>
<feature type="compositionally biased region" description="Basic and acidic residues" evidence="5">
    <location>
        <begin position="679"/>
        <end position="693"/>
    </location>
</feature>
<comment type="subcellular location">
    <subcellularLocation>
        <location evidence="1">Nucleus</location>
    </subcellularLocation>
</comment>
<dbReference type="PANTHER" id="PTHR10528">
    <property type="entry name" value="AF4/FMR2 FAMILY MEMBER"/>
    <property type="match status" value="1"/>
</dbReference>
<feature type="region of interest" description="Disordered" evidence="5">
    <location>
        <begin position="705"/>
        <end position="946"/>
    </location>
</feature>
<feature type="compositionally biased region" description="Basic and acidic residues" evidence="5">
    <location>
        <begin position="888"/>
        <end position="907"/>
    </location>
</feature>
<feature type="compositionally biased region" description="Polar residues" evidence="5">
    <location>
        <begin position="403"/>
        <end position="424"/>
    </location>
</feature>
<feature type="compositionally biased region" description="Basic and acidic residues" evidence="5">
    <location>
        <begin position="769"/>
        <end position="826"/>
    </location>
</feature>
<comment type="similarity">
    <text evidence="2">Belongs to the AF4 family.</text>
</comment>
<feature type="compositionally biased region" description="Polar residues" evidence="5">
    <location>
        <begin position="572"/>
        <end position="582"/>
    </location>
</feature>
<feature type="region of interest" description="Disordered" evidence="5">
    <location>
        <begin position="372"/>
        <end position="693"/>
    </location>
</feature>
<dbReference type="Pfam" id="PF18876">
    <property type="entry name" value="AFF4_CHD"/>
    <property type="match status" value="1"/>
</dbReference>
<feature type="compositionally biased region" description="Basic and acidic residues" evidence="5">
    <location>
        <begin position="312"/>
        <end position="333"/>
    </location>
</feature>
<dbReference type="InterPro" id="IPR043640">
    <property type="entry name" value="AF4/FMR2_CHD"/>
</dbReference>
<dbReference type="PANTHER" id="PTHR10528:SF6">
    <property type="entry name" value="AF4_FMR2 FAMILY MEMBER 1"/>
    <property type="match status" value="1"/>
</dbReference>
<feature type="compositionally biased region" description="Polar residues" evidence="5">
    <location>
        <begin position="230"/>
        <end position="255"/>
    </location>
</feature>
<feature type="compositionally biased region" description="Low complexity" evidence="5">
    <location>
        <begin position="425"/>
        <end position="434"/>
    </location>
</feature>
<feature type="region of interest" description="Disordered" evidence="5">
    <location>
        <begin position="1"/>
        <end position="52"/>
    </location>
</feature>